<reference evidence="1 2" key="1">
    <citation type="submission" date="2024-05" db="EMBL/GenBank/DDBJ databases">
        <authorList>
            <person name="Wallberg A."/>
        </authorList>
    </citation>
    <scope>NUCLEOTIDE SEQUENCE [LARGE SCALE GENOMIC DNA]</scope>
</reference>
<organism evidence="1 2">
    <name type="scientific">Meganyctiphanes norvegica</name>
    <name type="common">Northern krill</name>
    <name type="synonym">Thysanopoda norvegica</name>
    <dbReference type="NCBI Taxonomy" id="48144"/>
    <lineage>
        <taxon>Eukaryota</taxon>
        <taxon>Metazoa</taxon>
        <taxon>Ecdysozoa</taxon>
        <taxon>Arthropoda</taxon>
        <taxon>Crustacea</taxon>
        <taxon>Multicrustacea</taxon>
        <taxon>Malacostraca</taxon>
        <taxon>Eumalacostraca</taxon>
        <taxon>Eucarida</taxon>
        <taxon>Euphausiacea</taxon>
        <taxon>Euphausiidae</taxon>
        <taxon>Meganyctiphanes</taxon>
    </lineage>
</organism>
<keyword evidence="2" id="KW-1185">Reference proteome</keyword>
<name>A0AAV2R344_MEGNR</name>
<sequence length="173" mass="19094">YPDANVPPVTAGLMTFLDIAWPNEAPRRLYMKTLDNTARARQHLTMMTGQRQGASYKGLNFMGVVNKCEPGEDLVIARYGGARAAPLLRDVTVNDIVIHEGKAGLVGDVSWTDGDHHDDDPINNALYESVLRERTSTGFARVTSGLEILQDVAKSDQRSQIKIVDCGVILNWR</sequence>
<accession>A0AAV2R344</accession>
<evidence type="ECO:0000313" key="1">
    <source>
        <dbReference type="EMBL" id="CAL4110709.1"/>
    </source>
</evidence>
<gene>
    <name evidence="1" type="ORF">MNOR_LOCUS19463</name>
</gene>
<proteinExistence type="predicted"/>
<comment type="caution">
    <text evidence="1">The sequence shown here is derived from an EMBL/GenBank/DDBJ whole genome shotgun (WGS) entry which is preliminary data.</text>
</comment>
<dbReference type="EMBL" id="CAXKWB010014453">
    <property type="protein sequence ID" value="CAL4110709.1"/>
    <property type="molecule type" value="Genomic_DNA"/>
</dbReference>
<dbReference type="Proteomes" id="UP001497623">
    <property type="component" value="Unassembled WGS sequence"/>
</dbReference>
<protein>
    <submittedName>
        <fullName evidence="1">Uncharacterized protein</fullName>
    </submittedName>
</protein>
<feature type="non-terminal residue" evidence="1">
    <location>
        <position position="1"/>
    </location>
</feature>
<dbReference type="AlphaFoldDB" id="A0AAV2R344"/>
<evidence type="ECO:0000313" key="2">
    <source>
        <dbReference type="Proteomes" id="UP001497623"/>
    </source>
</evidence>